<sequence>MGNIDNRSAYGDFTQRRIGMTGRLTASRLLGSVMKRRKNFQHPDQLELGLLFEGGGNNAMGTSAGDDRPGTGTGSETDVAAGPESVEPQTQDQRDKQDKQRRPRRKRNVQNEGEPEFALMREFAWQASAPASLPGLLPDPAEAASETESAAGMELIPEFAAHGPDSSQPDENPEPGIQEPRLWSDETWTVRIITHEAGSGWAAEIHRTGESEPVLVCPWEVDREKNPRPLDGSAFDMLVKTAIDMRRRQERQLQAMLHKSVTVQTRSALITVTLDIVPDEDDSHALLAATDDTGTQLAEVRVAPGFKLSQRVASAWVDSGYRKIQRV</sequence>
<protein>
    <recommendedName>
        <fullName evidence="4">DUF2169 domain-containing protein</fullName>
    </recommendedName>
</protein>
<reference evidence="2 3" key="1">
    <citation type="submission" date="2023-10" db="EMBL/GenBank/DDBJ databases">
        <title>Noviherbaspirillum sp. CPCC 100848 genome assembly.</title>
        <authorList>
            <person name="Li X.Y."/>
            <person name="Fang X.M."/>
        </authorList>
    </citation>
    <scope>NUCLEOTIDE SEQUENCE [LARGE SCALE GENOMIC DNA]</scope>
    <source>
        <strain evidence="2 3">CPCC 100848</strain>
    </source>
</reference>
<proteinExistence type="predicted"/>
<organism evidence="2 3">
    <name type="scientific">Noviherbaspirillum album</name>
    <dbReference type="NCBI Taxonomy" id="3080276"/>
    <lineage>
        <taxon>Bacteria</taxon>
        <taxon>Pseudomonadati</taxon>
        <taxon>Pseudomonadota</taxon>
        <taxon>Betaproteobacteria</taxon>
        <taxon>Burkholderiales</taxon>
        <taxon>Oxalobacteraceae</taxon>
        <taxon>Noviherbaspirillum</taxon>
    </lineage>
</organism>
<feature type="region of interest" description="Disordered" evidence="1">
    <location>
        <begin position="160"/>
        <end position="181"/>
    </location>
</feature>
<name>A0ABU6JDS5_9BURK</name>
<accession>A0ABU6JDS5</accession>
<dbReference type="Proteomes" id="UP001352263">
    <property type="component" value="Unassembled WGS sequence"/>
</dbReference>
<dbReference type="EMBL" id="JAWIIV010000017">
    <property type="protein sequence ID" value="MEC4721304.1"/>
    <property type="molecule type" value="Genomic_DNA"/>
</dbReference>
<evidence type="ECO:0000313" key="2">
    <source>
        <dbReference type="EMBL" id="MEC4721304.1"/>
    </source>
</evidence>
<evidence type="ECO:0008006" key="4">
    <source>
        <dbReference type="Google" id="ProtNLM"/>
    </source>
</evidence>
<comment type="caution">
    <text evidence="2">The sequence shown here is derived from an EMBL/GenBank/DDBJ whole genome shotgun (WGS) entry which is preliminary data.</text>
</comment>
<evidence type="ECO:0000313" key="3">
    <source>
        <dbReference type="Proteomes" id="UP001352263"/>
    </source>
</evidence>
<evidence type="ECO:0000256" key="1">
    <source>
        <dbReference type="SAM" id="MobiDB-lite"/>
    </source>
</evidence>
<gene>
    <name evidence="2" type="ORF">RY831_19235</name>
</gene>
<feature type="region of interest" description="Disordered" evidence="1">
    <location>
        <begin position="51"/>
        <end position="115"/>
    </location>
</feature>
<keyword evidence="3" id="KW-1185">Reference proteome</keyword>
<dbReference type="RefSeq" id="WP_326508007.1">
    <property type="nucleotide sequence ID" value="NZ_JAWIIV010000017.1"/>
</dbReference>